<keyword evidence="2" id="KW-1185">Reference proteome</keyword>
<name>A0ACB9EDN3_9ASTR</name>
<gene>
    <name evidence="1" type="ORF">L1987_56628</name>
</gene>
<organism evidence="1 2">
    <name type="scientific">Smallanthus sonchifolius</name>
    <dbReference type="NCBI Taxonomy" id="185202"/>
    <lineage>
        <taxon>Eukaryota</taxon>
        <taxon>Viridiplantae</taxon>
        <taxon>Streptophyta</taxon>
        <taxon>Embryophyta</taxon>
        <taxon>Tracheophyta</taxon>
        <taxon>Spermatophyta</taxon>
        <taxon>Magnoliopsida</taxon>
        <taxon>eudicotyledons</taxon>
        <taxon>Gunneridae</taxon>
        <taxon>Pentapetalae</taxon>
        <taxon>asterids</taxon>
        <taxon>campanulids</taxon>
        <taxon>Asterales</taxon>
        <taxon>Asteraceae</taxon>
        <taxon>Asteroideae</taxon>
        <taxon>Heliantheae alliance</taxon>
        <taxon>Millerieae</taxon>
        <taxon>Smallanthus</taxon>
    </lineage>
</organism>
<dbReference type="EMBL" id="CM042035">
    <property type="protein sequence ID" value="KAI3756805.1"/>
    <property type="molecule type" value="Genomic_DNA"/>
</dbReference>
<sequence>MPVQLASRFPVVVGGAYLYTYTAFNELTAFLVFTQMMLDYHIGAASIARSLASYIINILELIPFLKNSIPNWVGHGSNEIFGFVSINLLAPVLLVLLTLILCRGVGESSLVNTIMTTTKIVIVLVVVIVGAFEVDGSNWSPFAPNGFKSMLTGVTVAFFAYVGFDAVANSAEESIRPQVTMPNIKVEKVAGQSDWVTGHNGLGQNK</sequence>
<evidence type="ECO:0000313" key="1">
    <source>
        <dbReference type="EMBL" id="KAI3756805.1"/>
    </source>
</evidence>
<evidence type="ECO:0000313" key="2">
    <source>
        <dbReference type="Proteomes" id="UP001056120"/>
    </source>
</evidence>
<proteinExistence type="predicted"/>
<dbReference type="Proteomes" id="UP001056120">
    <property type="component" value="Linkage Group LG18"/>
</dbReference>
<accession>A0ACB9EDN3</accession>
<comment type="caution">
    <text evidence="1">The sequence shown here is derived from an EMBL/GenBank/DDBJ whole genome shotgun (WGS) entry which is preliminary data.</text>
</comment>
<protein>
    <submittedName>
        <fullName evidence="1">Uncharacterized protein</fullName>
    </submittedName>
</protein>
<reference evidence="1 2" key="2">
    <citation type="journal article" date="2022" name="Mol. Ecol. Resour.">
        <title>The genomes of chicory, endive, great burdock and yacon provide insights into Asteraceae paleo-polyploidization history and plant inulin production.</title>
        <authorList>
            <person name="Fan W."/>
            <person name="Wang S."/>
            <person name="Wang H."/>
            <person name="Wang A."/>
            <person name="Jiang F."/>
            <person name="Liu H."/>
            <person name="Zhao H."/>
            <person name="Xu D."/>
            <person name="Zhang Y."/>
        </authorList>
    </citation>
    <scope>NUCLEOTIDE SEQUENCE [LARGE SCALE GENOMIC DNA]</scope>
    <source>
        <strain evidence="2">cv. Yunnan</strain>
        <tissue evidence="1">Leaves</tissue>
    </source>
</reference>
<reference evidence="2" key="1">
    <citation type="journal article" date="2022" name="Mol. Ecol. Resour.">
        <title>The genomes of chicory, endive, great burdock and yacon provide insights into Asteraceae palaeo-polyploidization history and plant inulin production.</title>
        <authorList>
            <person name="Fan W."/>
            <person name="Wang S."/>
            <person name="Wang H."/>
            <person name="Wang A."/>
            <person name="Jiang F."/>
            <person name="Liu H."/>
            <person name="Zhao H."/>
            <person name="Xu D."/>
            <person name="Zhang Y."/>
        </authorList>
    </citation>
    <scope>NUCLEOTIDE SEQUENCE [LARGE SCALE GENOMIC DNA]</scope>
    <source>
        <strain evidence="2">cv. Yunnan</strain>
    </source>
</reference>